<dbReference type="GeneID" id="97135259"/>
<evidence type="ECO:0000313" key="3">
    <source>
        <dbReference type="Proteomes" id="UP000577724"/>
    </source>
</evidence>
<reference evidence="2 3" key="1">
    <citation type="submission" date="2020-05" db="EMBL/GenBank/DDBJ databases">
        <title>Genome Sequencing of Type Strains.</title>
        <authorList>
            <person name="Lemaire J.F."/>
            <person name="Inderbitzin P."/>
            <person name="Gregorio O.A."/>
            <person name="Collins S.B."/>
            <person name="Wespe N."/>
            <person name="Knight-Connoni V."/>
        </authorList>
    </citation>
    <scope>NUCLEOTIDE SEQUENCE [LARGE SCALE GENOMIC DNA]</scope>
    <source>
        <strain evidence="2 3">DSM 19942</strain>
    </source>
</reference>
<dbReference type="RefSeq" id="WP_175383857.1">
    <property type="nucleotide sequence ID" value="NZ_JABMCC010000121.1"/>
</dbReference>
<evidence type="ECO:0000256" key="1">
    <source>
        <dbReference type="SAM" id="SignalP"/>
    </source>
</evidence>
<sequence length="343" mass="37424">MLHKLWAKVKKGMVLSTLICLMLMSFSGVVSANSDEMTSSGIQPLQSSSIDEQINKIYEKRGLVLAQKKEGYLEEYDRLGKELESLGVEFLSPSQVEEKMEIAKKSYNGFSPQVIIPANGKYTWSSIRNSWVKNGVTYEVQHLTAESNSNASILKGTQAKVIQSSINLQAASVNLVTSLIKEGATELGKPIDVTITIYDALKSFVNDANFGRTTIIPDITTNYTVSWYQNIDFMYVKKQGDSDNNQELTFMSSAVAGETTWVIPTFNYKVSGATKSVKNVVGSNTYNYYNTVAHRNGSMGVAAYLNPSAARNAYVTYAAIIGVGGKNIGLIPVATPASPVVMP</sequence>
<feature type="chain" id="PRO_5045382572" evidence="1">
    <location>
        <begin position="33"/>
        <end position="343"/>
    </location>
</feature>
<dbReference type="Proteomes" id="UP000577724">
    <property type="component" value="Unassembled WGS sequence"/>
</dbReference>
<feature type="signal peptide" evidence="1">
    <location>
        <begin position="1"/>
        <end position="32"/>
    </location>
</feature>
<keyword evidence="1" id="KW-0732">Signal</keyword>
<protein>
    <submittedName>
        <fullName evidence="2">Uncharacterized protein</fullName>
    </submittedName>
</protein>
<name>A0ABX2MWX6_9BACL</name>
<accession>A0ABX2MWX6</accession>
<gene>
    <name evidence="2" type="ORF">HP548_31245</name>
</gene>
<comment type="caution">
    <text evidence="2">The sequence shown here is derived from an EMBL/GenBank/DDBJ whole genome shotgun (WGS) entry which is preliminary data.</text>
</comment>
<proteinExistence type="predicted"/>
<evidence type="ECO:0000313" key="2">
    <source>
        <dbReference type="EMBL" id="NUU58560.1"/>
    </source>
</evidence>
<keyword evidence="3" id="KW-1185">Reference proteome</keyword>
<dbReference type="EMBL" id="JABMCC010000121">
    <property type="protein sequence ID" value="NUU58560.1"/>
    <property type="molecule type" value="Genomic_DNA"/>
</dbReference>
<organism evidence="2 3">
    <name type="scientific">Paenibacillus taichungensis</name>
    <dbReference type="NCBI Taxonomy" id="484184"/>
    <lineage>
        <taxon>Bacteria</taxon>
        <taxon>Bacillati</taxon>
        <taxon>Bacillota</taxon>
        <taxon>Bacilli</taxon>
        <taxon>Bacillales</taxon>
        <taxon>Paenibacillaceae</taxon>
        <taxon>Paenibacillus</taxon>
    </lineage>
</organism>